<comment type="caution">
    <text evidence="2">The sequence shown here is derived from an EMBL/GenBank/DDBJ whole genome shotgun (WGS) entry which is preliminary data.</text>
</comment>
<sequence length="188" mass="20421">MYPNATLGLMPFVKPAHKRQAAKKSKADKAELMKAKANDMKTYKVTLRDRNGFTYTYIIQADPTSKNNPVLCASTVAAPKNKKGILNSLRGFIKKLKNKGSSASSSSSSSLSSSSSSLSSLKSTKSQSGPSSSLKSKRKPKPNLPKKRQRKISAMSNLDPIQESPEEDEDTDSDSYTHDSSDLNLSES</sequence>
<feature type="region of interest" description="Disordered" evidence="1">
    <location>
        <begin position="97"/>
        <end position="188"/>
    </location>
</feature>
<feature type="compositionally biased region" description="Acidic residues" evidence="1">
    <location>
        <begin position="164"/>
        <end position="173"/>
    </location>
</feature>
<evidence type="ECO:0000313" key="3">
    <source>
        <dbReference type="Proteomes" id="UP000271974"/>
    </source>
</evidence>
<feature type="compositionally biased region" description="Basic residues" evidence="1">
    <location>
        <begin position="135"/>
        <end position="151"/>
    </location>
</feature>
<reference evidence="2 3" key="1">
    <citation type="submission" date="2019-01" db="EMBL/GenBank/DDBJ databases">
        <title>A draft genome assembly of the solar-powered sea slug Elysia chlorotica.</title>
        <authorList>
            <person name="Cai H."/>
            <person name="Li Q."/>
            <person name="Fang X."/>
            <person name="Li J."/>
            <person name="Curtis N.E."/>
            <person name="Altenburger A."/>
            <person name="Shibata T."/>
            <person name="Feng M."/>
            <person name="Maeda T."/>
            <person name="Schwartz J.A."/>
            <person name="Shigenobu S."/>
            <person name="Lundholm N."/>
            <person name="Nishiyama T."/>
            <person name="Yang H."/>
            <person name="Hasebe M."/>
            <person name="Li S."/>
            <person name="Pierce S.K."/>
            <person name="Wang J."/>
        </authorList>
    </citation>
    <scope>NUCLEOTIDE SEQUENCE [LARGE SCALE GENOMIC DNA]</scope>
    <source>
        <strain evidence="2">EC2010</strain>
        <tissue evidence="2">Whole organism of an adult</tissue>
    </source>
</reference>
<evidence type="ECO:0000313" key="2">
    <source>
        <dbReference type="EMBL" id="RUS77326.1"/>
    </source>
</evidence>
<dbReference type="AlphaFoldDB" id="A0A3S0ZWZ3"/>
<feature type="compositionally biased region" description="Low complexity" evidence="1">
    <location>
        <begin position="99"/>
        <end position="134"/>
    </location>
</feature>
<keyword evidence="3" id="KW-1185">Reference proteome</keyword>
<organism evidence="2 3">
    <name type="scientific">Elysia chlorotica</name>
    <name type="common">Eastern emerald elysia</name>
    <name type="synonym">Sea slug</name>
    <dbReference type="NCBI Taxonomy" id="188477"/>
    <lineage>
        <taxon>Eukaryota</taxon>
        <taxon>Metazoa</taxon>
        <taxon>Spiralia</taxon>
        <taxon>Lophotrochozoa</taxon>
        <taxon>Mollusca</taxon>
        <taxon>Gastropoda</taxon>
        <taxon>Heterobranchia</taxon>
        <taxon>Euthyneura</taxon>
        <taxon>Panpulmonata</taxon>
        <taxon>Sacoglossa</taxon>
        <taxon>Placobranchoidea</taxon>
        <taxon>Plakobranchidae</taxon>
        <taxon>Elysia</taxon>
    </lineage>
</organism>
<name>A0A3S0ZWZ3_ELYCH</name>
<evidence type="ECO:0000256" key="1">
    <source>
        <dbReference type="SAM" id="MobiDB-lite"/>
    </source>
</evidence>
<gene>
    <name evidence="2" type="ORF">EGW08_014902</name>
</gene>
<dbReference type="EMBL" id="RQTK01000589">
    <property type="protein sequence ID" value="RUS77326.1"/>
    <property type="molecule type" value="Genomic_DNA"/>
</dbReference>
<proteinExistence type="predicted"/>
<accession>A0A3S0ZWZ3</accession>
<protein>
    <submittedName>
        <fullName evidence="2">Uncharacterized protein</fullName>
    </submittedName>
</protein>
<dbReference type="Proteomes" id="UP000271974">
    <property type="component" value="Unassembled WGS sequence"/>
</dbReference>
<dbReference type="OrthoDB" id="6125135at2759"/>